<evidence type="ECO:0000313" key="3">
    <source>
        <dbReference type="Proteomes" id="UP000812440"/>
    </source>
</evidence>
<dbReference type="InterPro" id="IPR036084">
    <property type="entry name" value="Ser_inhib-like_sf"/>
</dbReference>
<evidence type="ECO:0000313" key="2">
    <source>
        <dbReference type="EMBL" id="KAG8433700.1"/>
    </source>
</evidence>
<proteinExistence type="predicted"/>
<sequence>MASKTFVLLSLCVVLSATSVISLDTANEPDAEDFRHPHPPICGDNQRYYKCLPCQTACGGLIVPCHGKCISGCGCIPGY</sequence>
<feature type="signal peptide" evidence="1">
    <location>
        <begin position="1"/>
        <end position="22"/>
    </location>
</feature>
<organism evidence="2 3">
    <name type="scientific">Hymenochirus boettgeri</name>
    <name type="common">Congo dwarf clawed frog</name>
    <dbReference type="NCBI Taxonomy" id="247094"/>
    <lineage>
        <taxon>Eukaryota</taxon>
        <taxon>Metazoa</taxon>
        <taxon>Chordata</taxon>
        <taxon>Craniata</taxon>
        <taxon>Vertebrata</taxon>
        <taxon>Euteleostomi</taxon>
        <taxon>Amphibia</taxon>
        <taxon>Batrachia</taxon>
        <taxon>Anura</taxon>
        <taxon>Pipoidea</taxon>
        <taxon>Pipidae</taxon>
        <taxon>Pipinae</taxon>
        <taxon>Hymenochirus</taxon>
    </lineage>
</organism>
<dbReference type="AlphaFoldDB" id="A0A8T2IRM3"/>
<reference evidence="2" key="1">
    <citation type="thesis" date="2020" institute="ProQuest LLC" country="789 East Eisenhower Parkway, Ann Arbor, MI, USA">
        <title>Comparative Genomics and Chromosome Evolution.</title>
        <authorList>
            <person name="Mudd A.B."/>
        </authorList>
    </citation>
    <scope>NUCLEOTIDE SEQUENCE</scope>
    <source>
        <strain evidence="2">Female2</strain>
        <tissue evidence="2">Blood</tissue>
    </source>
</reference>
<evidence type="ECO:0000256" key="1">
    <source>
        <dbReference type="SAM" id="SignalP"/>
    </source>
</evidence>
<name>A0A8T2IRM3_9PIPI</name>
<dbReference type="Proteomes" id="UP000812440">
    <property type="component" value="Chromosome 7"/>
</dbReference>
<dbReference type="EMBL" id="JAACNH010000008">
    <property type="protein sequence ID" value="KAG8433700.1"/>
    <property type="molecule type" value="Genomic_DNA"/>
</dbReference>
<gene>
    <name evidence="2" type="ORF">GDO86_012161</name>
</gene>
<accession>A0A8T2IRM3</accession>
<keyword evidence="1" id="KW-0732">Signal</keyword>
<dbReference type="SUPFAM" id="SSF57567">
    <property type="entry name" value="Serine protease inhibitors"/>
    <property type="match status" value="1"/>
</dbReference>
<keyword evidence="3" id="KW-1185">Reference proteome</keyword>
<protein>
    <submittedName>
        <fullName evidence="2">Uncharacterized protein</fullName>
    </submittedName>
</protein>
<dbReference type="OrthoDB" id="6236007at2759"/>
<feature type="chain" id="PRO_5035890191" evidence="1">
    <location>
        <begin position="23"/>
        <end position="79"/>
    </location>
</feature>
<comment type="caution">
    <text evidence="2">The sequence shown here is derived from an EMBL/GenBank/DDBJ whole genome shotgun (WGS) entry which is preliminary data.</text>
</comment>